<evidence type="ECO:0000313" key="3">
    <source>
        <dbReference type="Proteomes" id="UP001474181"/>
    </source>
</evidence>
<feature type="domain" description="YbaK/aminoacyl-tRNA synthetase-associated" evidence="1">
    <location>
        <begin position="27"/>
        <end position="144"/>
    </location>
</feature>
<dbReference type="InterPro" id="IPR007214">
    <property type="entry name" value="YbaK/aa-tRNA-synth-assoc-dom"/>
</dbReference>
<name>A0ABV1WQI6_9ACTN</name>
<evidence type="ECO:0000259" key="1">
    <source>
        <dbReference type="Pfam" id="PF04073"/>
    </source>
</evidence>
<protein>
    <submittedName>
        <fullName evidence="2">YbaK/EbsC family protein</fullName>
    </submittedName>
</protein>
<dbReference type="SUPFAM" id="SSF55826">
    <property type="entry name" value="YbaK/ProRS associated domain"/>
    <property type="match status" value="1"/>
</dbReference>
<keyword evidence="3" id="KW-1185">Reference proteome</keyword>
<dbReference type="Pfam" id="PF04073">
    <property type="entry name" value="tRNA_edit"/>
    <property type="match status" value="1"/>
</dbReference>
<sequence>MNALAPMGPPGILASPGVFFRLYEQREVAGPVEVCAAWGVPLERIVETLAFVVPEGRSLAAALSGRVRLRCGALVGAAGIRRAGPSSAGAGRPAGAGVQPGGVCPVSADRAVVVFGGTAGGLGRVRCGSGRRGSGFGIEAAELMAAVPAAATASVADLPADGPT</sequence>
<dbReference type="EMBL" id="JBEPEK010000030">
    <property type="protein sequence ID" value="MER7179127.1"/>
    <property type="molecule type" value="Genomic_DNA"/>
</dbReference>
<evidence type="ECO:0000313" key="2">
    <source>
        <dbReference type="EMBL" id="MER7179127.1"/>
    </source>
</evidence>
<dbReference type="Proteomes" id="UP001474181">
    <property type="component" value="Unassembled WGS sequence"/>
</dbReference>
<organism evidence="2 3">
    <name type="scientific">Streptomyces hyaluromycini</name>
    <dbReference type="NCBI Taxonomy" id="1377993"/>
    <lineage>
        <taxon>Bacteria</taxon>
        <taxon>Bacillati</taxon>
        <taxon>Actinomycetota</taxon>
        <taxon>Actinomycetes</taxon>
        <taxon>Kitasatosporales</taxon>
        <taxon>Streptomycetaceae</taxon>
        <taxon>Streptomyces</taxon>
    </lineage>
</organism>
<proteinExistence type="predicted"/>
<gene>
    <name evidence="2" type="ORF">ABT404_06545</name>
</gene>
<dbReference type="RefSeq" id="WP_350778057.1">
    <property type="nucleotide sequence ID" value="NZ_JBEPEK010000030.1"/>
</dbReference>
<comment type="caution">
    <text evidence="2">The sequence shown here is derived from an EMBL/GenBank/DDBJ whole genome shotgun (WGS) entry which is preliminary data.</text>
</comment>
<dbReference type="InterPro" id="IPR036754">
    <property type="entry name" value="YbaK/aa-tRNA-synt-asso_dom_sf"/>
</dbReference>
<dbReference type="Gene3D" id="3.90.960.10">
    <property type="entry name" value="YbaK/aminoacyl-tRNA synthetase-associated domain"/>
    <property type="match status" value="1"/>
</dbReference>
<reference evidence="2 3" key="1">
    <citation type="submission" date="2024-06" db="EMBL/GenBank/DDBJ databases">
        <title>The Natural Products Discovery Center: Release of the First 8490 Sequenced Strains for Exploring Actinobacteria Biosynthetic Diversity.</title>
        <authorList>
            <person name="Kalkreuter E."/>
            <person name="Kautsar S.A."/>
            <person name="Yang D."/>
            <person name="Bader C.D."/>
            <person name="Teijaro C.N."/>
            <person name="Fluegel L."/>
            <person name="Davis C.M."/>
            <person name="Simpson J.R."/>
            <person name="Lauterbach L."/>
            <person name="Steele A.D."/>
            <person name="Gui C."/>
            <person name="Meng S."/>
            <person name="Li G."/>
            <person name="Viehrig K."/>
            <person name="Ye F."/>
            <person name="Su P."/>
            <person name="Kiefer A.F."/>
            <person name="Nichols A."/>
            <person name="Cepeda A.J."/>
            <person name="Yan W."/>
            <person name="Fan B."/>
            <person name="Jiang Y."/>
            <person name="Adhikari A."/>
            <person name="Zheng C.-J."/>
            <person name="Schuster L."/>
            <person name="Cowan T.M."/>
            <person name="Smanski M.J."/>
            <person name="Chevrette M.G."/>
            <person name="De Carvalho L.P.S."/>
            <person name="Shen B."/>
        </authorList>
    </citation>
    <scope>NUCLEOTIDE SEQUENCE [LARGE SCALE GENOMIC DNA]</scope>
    <source>
        <strain evidence="2 3">NPDC000234</strain>
    </source>
</reference>
<accession>A0ABV1WQI6</accession>